<evidence type="ECO:0000313" key="8">
    <source>
        <dbReference type="EMBL" id="WXG67852.1"/>
    </source>
</evidence>
<evidence type="ECO:0000256" key="1">
    <source>
        <dbReference type="ARBA" id="ARBA00012266"/>
    </source>
</evidence>
<feature type="region of interest" description="Disordered" evidence="5">
    <location>
        <begin position="620"/>
        <end position="639"/>
    </location>
</feature>
<gene>
    <name evidence="8" type="ORF">WDS16_21915</name>
</gene>
<dbReference type="InterPro" id="IPR005801">
    <property type="entry name" value="ADC_synthase"/>
</dbReference>
<dbReference type="Gene3D" id="3.60.120.10">
    <property type="entry name" value="Anthranilate synthase"/>
    <property type="match status" value="1"/>
</dbReference>
<dbReference type="CDD" id="cd01743">
    <property type="entry name" value="GATase1_Anthranilate_Synthase"/>
    <property type="match status" value="1"/>
</dbReference>
<dbReference type="PROSITE" id="PS51273">
    <property type="entry name" value="GATASE_TYPE_1"/>
    <property type="match status" value="1"/>
</dbReference>
<sequence length="639" mass="68474">MNDLLTRALSGSEHCALLSREHGVDVLIGDVVTVDSLADIPLDPGADGPDVLALVPFRQISERGFVCHDDDAALHCLRVREHARVSVDEVLAAMSPAELRVTDGRFEPADDEYGSIVSRVLADEIGTGAGANFVIRRDFRARLADASRSGLEIFRRLLSGESGSYWTFFVHTPSITLVGATPERHVGFDGTSATMNPISGTYRHPVEGPSGAGVLDFLDDAKENAELFMVVDEELKMMSRICAEGGRVIGPRLKQMGHLTHTEYVLVGESSLDPREILRRTMFAPTVTGSPIENAARVIERYETSGRGYYSGVLALFEGARGVSTVDAPILIRTCEIAPDGELKISAGATLVRNSVPEHEVAETRSKLGGVLAALGVEAPRPPASAAVRLSDFPGVSDALTRRNEKLASFWLDEQPKVDTELSGKTAVVVDFEDQWTAMLAHQLRHLGMAVSVVRWEDYVSSDADLLVCGPGPGDPRESSNARISAVESALRERLTSGSPLLAICLSHQVLARLLGLEVVALARPQQGVQKVADVFGVSRTVGFYNTFAATAGSIDGALVSADGTEVNALRGSGFESIQFHPESILSTDGIGILSELVHRLLMPAGVPVRTVCAAAQGTHRERAQPSAELRQPAELRLS</sequence>
<dbReference type="EC" id="4.1.3.27" evidence="1"/>
<reference evidence="8 9" key="1">
    <citation type="submission" date="2024-03" db="EMBL/GenBank/DDBJ databases">
        <title>Natural products discovery in diverse microorganisms through a two-stage MS feature dereplication strategy.</title>
        <authorList>
            <person name="Zhang R."/>
        </authorList>
    </citation>
    <scope>NUCLEOTIDE SEQUENCE [LARGE SCALE GENOMIC DNA]</scope>
    <source>
        <strain evidence="8 9">18930</strain>
    </source>
</reference>
<dbReference type="Pfam" id="PF00117">
    <property type="entry name" value="GATase"/>
    <property type="match status" value="1"/>
</dbReference>
<evidence type="ECO:0000256" key="4">
    <source>
        <dbReference type="ARBA" id="ARBA00047683"/>
    </source>
</evidence>
<dbReference type="Proteomes" id="UP001432000">
    <property type="component" value="Chromosome"/>
</dbReference>
<evidence type="ECO:0000256" key="3">
    <source>
        <dbReference type="ARBA" id="ARBA00023239"/>
    </source>
</evidence>
<name>A0ABZ2PIP3_9NOCA</name>
<dbReference type="SUPFAM" id="SSF52317">
    <property type="entry name" value="Class I glutamine amidotransferase-like"/>
    <property type="match status" value="1"/>
</dbReference>
<feature type="domain" description="Chorismate-utilising enzyme C-terminal" evidence="7">
    <location>
        <begin position="111"/>
        <end position="367"/>
    </location>
</feature>
<evidence type="ECO:0000259" key="6">
    <source>
        <dbReference type="Pfam" id="PF00117"/>
    </source>
</evidence>
<protein>
    <recommendedName>
        <fullName evidence="1">anthranilate synthase</fullName>
        <ecNumber evidence="1">4.1.3.27</ecNumber>
    </recommendedName>
</protein>
<evidence type="ECO:0000259" key="7">
    <source>
        <dbReference type="Pfam" id="PF00425"/>
    </source>
</evidence>
<dbReference type="InterPro" id="IPR015890">
    <property type="entry name" value="Chorismate_C"/>
</dbReference>
<dbReference type="PRINTS" id="PR00097">
    <property type="entry name" value="ANTSNTHASEII"/>
</dbReference>
<dbReference type="SUPFAM" id="SSF56322">
    <property type="entry name" value="ADC synthase"/>
    <property type="match status" value="1"/>
</dbReference>
<dbReference type="InterPro" id="IPR029062">
    <property type="entry name" value="Class_I_gatase-like"/>
</dbReference>
<accession>A0ABZ2PIP3</accession>
<feature type="domain" description="Glutamine amidotransferase" evidence="6">
    <location>
        <begin position="428"/>
        <end position="597"/>
    </location>
</feature>
<comment type="catalytic activity">
    <reaction evidence="4">
        <text>chorismate + L-glutamine = anthranilate + pyruvate + L-glutamate + H(+)</text>
        <dbReference type="Rhea" id="RHEA:21732"/>
        <dbReference type="ChEBI" id="CHEBI:15361"/>
        <dbReference type="ChEBI" id="CHEBI:15378"/>
        <dbReference type="ChEBI" id="CHEBI:16567"/>
        <dbReference type="ChEBI" id="CHEBI:29748"/>
        <dbReference type="ChEBI" id="CHEBI:29985"/>
        <dbReference type="ChEBI" id="CHEBI:58359"/>
        <dbReference type="EC" id="4.1.3.27"/>
    </reaction>
</comment>
<dbReference type="EMBL" id="CP147846">
    <property type="protein sequence ID" value="WXG67852.1"/>
    <property type="molecule type" value="Genomic_DNA"/>
</dbReference>
<dbReference type="Pfam" id="PF00425">
    <property type="entry name" value="Chorismate_bind"/>
    <property type="match status" value="1"/>
</dbReference>
<dbReference type="PANTHER" id="PTHR11236:SF49">
    <property type="entry name" value="ANTHRANILATE SYNTHASE COMPONENT 1"/>
    <property type="match status" value="1"/>
</dbReference>
<evidence type="ECO:0000256" key="5">
    <source>
        <dbReference type="SAM" id="MobiDB-lite"/>
    </source>
</evidence>
<dbReference type="InterPro" id="IPR017926">
    <property type="entry name" value="GATASE"/>
</dbReference>
<dbReference type="PRINTS" id="PR00096">
    <property type="entry name" value="GATASE"/>
</dbReference>
<dbReference type="InterPro" id="IPR006221">
    <property type="entry name" value="TrpG/PapA_dom"/>
</dbReference>
<keyword evidence="3" id="KW-0456">Lyase</keyword>
<organism evidence="8 9">
    <name type="scientific">Rhodococcus sovatensis</name>
    <dbReference type="NCBI Taxonomy" id="1805840"/>
    <lineage>
        <taxon>Bacteria</taxon>
        <taxon>Bacillati</taxon>
        <taxon>Actinomycetota</taxon>
        <taxon>Actinomycetes</taxon>
        <taxon>Mycobacteriales</taxon>
        <taxon>Nocardiaceae</taxon>
        <taxon>Rhodococcus</taxon>
    </lineage>
</organism>
<proteinExistence type="predicted"/>
<keyword evidence="2" id="KW-0315">Glutamine amidotransferase</keyword>
<dbReference type="Gene3D" id="3.40.50.880">
    <property type="match status" value="1"/>
</dbReference>
<keyword evidence="9" id="KW-1185">Reference proteome</keyword>
<dbReference type="PANTHER" id="PTHR11236">
    <property type="entry name" value="AMINOBENZOATE/ANTHRANILATE SYNTHASE"/>
    <property type="match status" value="1"/>
</dbReference>
<dbReference type="RefSeq" id="WP_338887664.1">
    <property type="nucleotide sequence ID" value="NZ_CP147846.1"/>
</dbReference>
<evidence type="ECO:0000313" key="9">
    <source>
        <dbReference type="Proteomes" id="UP001432000"/>
    </source>
</evidence>
<evidence type="ECO:0000256" key="2">
    <source>
        <dbReference type="ARBA" id="ARBA00022962"/>
    </source>
</evidence>
<dbReference type="InterPro" id="IPR019999">
    <property type="entry name" value="Anth_synth_I-like"/>
</dbReference>